<dbReference type="GO" id="GO:0016743">
    <property type="term" value="F:carboxyl- or carbamoyltransferase activity"/>
    <property type="evidence" value="ECO:0007669"/>
    <property type="project" value="TreeGrafter"/>
</dbReference>
<evidence type="ECO:0000313" key="4">
    <source>
        <dbReference type="EMBL" id="SOE01317.1"/>
    </source>
</evidence>
<dbReference type="Proteomes" id="UP000219621">
    <property type="component" value="Unassembled WGS sequence"/>
</dbReference>
<dbReference type="Gene3D" id="3.30.420.360">
    <property type="match status" value="1"/>
</dbReference>
<dbReference type="InterPro" id="IPR055128">
    <property type="entry name" value="HypF_C_2"/>
</dbReference>
<name>A0A286H0N0_9PROT</name>
<evidence type="ECO:0000259" key="2">
    <source>
        <dbReference type="Pfam" id="PF17788"/>
    </source>
</evidence>
<sequence>MSAPLADLVAVDLALPRAVPAVLGMGAFLKNTVSVVADGRAWVSRDVGHTDTAAAIARMERLARDLPAALGVRPVAVARDLHPDFPSSRFAALLAEEWGVPVVPVQHHHAHVAAVAAEHGHDGPLLGLAFDGFGLGPGDEAWGGELLQVDAGRLERLGHLGLLLQPGGDVAAREPWRMGAAALHALGRGDEVVRRWAAYPAARLLPAIMTRGLNCPATSSAGRLFDAACGLLNVHPLAEFEGEAPMALEALATAPRVLEGGWAVGADGVLDLTPLLAALADCGDAAEGANLFHGTLAAAVADWVLTLRRHRPDLPRTVAFAGGCFYNKVLSADLAARLEARGLAVLRPRRLGPGDPAVSLGQAWAAACSPL</sequence>
<organism evidence="4 5">
    <name type="scientific">Caenispirillum bisanense</name>
    <dbReference type="NCBI Taxonomy" id="414052"/>
    <lineage>
        <taxon>Bacteria</taxon>
        <taxon>Pseudomonadati</taxon>
        <taxon>Pseudomonadota</taxon>
        <taxon>Alphaproteobacteria</taxon>
        <taxon>Rhodospirillales</taxon>
        <taxon>Novispirillaceae</taxon>
        <taxon>Caenispirillum</taxon>
    </lineage>
</organism>
<dbReference type="AlphaFoldDB" id="A0A286H0N0"/>
<dbReference type="Gene3D" id="3.30.420.40">
    <property type="match status" value="1"/>
</dbReference>
<dbReference type="InterPro" id="IPR041440">
    <property type="entry name" value="HypF_C"/>
</dbReference>
<dbReference type="InterPro" id="IPR051060">
    <property type="entry name" value="Carbamoyltrans_HypF-like"/>
</dbReference>
<feature type="domain" description="HypF Kae1-like" evidence="2">
    <location>
        <begin position="20"/>
        <end position="118"/>
    </location>
</feature>
<dbReference type="OrthoDB" id="9808093at2"/>
<comment type="similarity">
    <text evidence="1">Belongs to the carbamoyltransferase HypF family.</text>
</comment>
<dbReference type="Pfam" id="PF17788">
    <property type="entry name" value="HypF_C"/>
    <property type="match status" value="1"/>
</dbReference>
<evidence type="ECO:0000313" key="5">
    <source>
        <dbReference type="Proteomes" id="UP000219621"/>
    </source>
</evidence>
<dbReference type="Pfam" id="PF22521">
    <property type="entry name" value="HypF_C_2"/>
    <property type="match status" value="1"/>
</dbReference>
<evidence type="ECO:0000256" key="1">
    <source>
        <dbReference type="ARBA" id="ARBA00008097"/>
    </source>
</evidence>
<evidence type="ECO:0000259" key="3">
    <source>
        <dbReference type="Pfam" id="PF22521"/>
    </source>
</evidence>
<feature type="domain" description="Carbamoyltransferase Kae1-like" evidence="3">
    <location>
        <begin position="127"/>
        <end position="362"/>
    </location>
</feature>
<accession>A0A286H0N0</accession>
<dbReference type="PANTHER" id="PTHR42959:SF1">
    <property type="entry name" value="CARBAMOYLTRANSFERASE HYPF"/>
    <property type="match status" value="1"/>
</dbReference>
<dbReference type="EMBL" id="OCNJ01000017">
    <property type="protein sequence ID" value="SOE01317.1"/>
    <property type="molecule type" value="Genomic_DNA"/>
</dbReference>
<dbReference type="RefSeq" id="WP_097281600.1">
    <property type="nucleotide sequence ID" value="NZ_OCNJ01000017.1"/>
</dbReference>
<dbReference type="GO" id="GO:0051604">
    <property type="term" value="P:protein maturation"/>
    <property type="evidence" value="ECO:0007669"/>
    <property type="project" value="TreeGrafter"/>
</dbReference>
<dbReference type="PANTHER" id="PTHR42959">
    <property type="entry name" value="CARBAMOYLTRANSFERASE"/>
    <property type="match status" value="1"/>
</dbReference>
<protein>
    <submittedName>
        <fullName evidence="4">Hydrogenase maturation protein HypF</fullName>
    </submittedName>
</protein>
<proteinExistence type="inferred from homology"/>
<gene>
    <name evidence="4" type="ORF">SAMN05421508_11755</name>
</gene>
<keyword evidence="5" id="KW-1185">Reference proteome</keyword>
<dbReference type="GO" id="GO:0008270">
    <property type="term" value="F:zinc ion binding"/>
    <property type="evidence" value="ECO:0007669"/>
    <property type="project" value="TreeGrafter"/>
</dbReference>
<reference evidence="4 5" key="1">
    <citation type="submission" date="2017-09" db="EMBL/GenBank/DDBJ databases">
        <authorList>
            <person name="Ehlers B."/>
            <person name="Leendertz F.H."/>
        </authorList>
    </citation>
    <scope>NUCLEOTIDE SEQUENCE [LARGE SCALE GENOMIC DNA]</scope>
    <source>
        <strain evidence="4 5">USBA 140</strain>
    </source>
</reference>